<reference evidence="1" key="2">
    <citation type="submission" date="2023-05" db="EMBL/GenBank/DDBJ databases">
        <authorList>
            <consortium name="Lawrence Berkeley National Laboratory"/>
            <person name="Steindorff A."/>
            <person name="Hensen N."/>
            <person name="Bonometti L."/>
            <person name="Westerberg I."/>
            <person name="Brannstrom I.O."/>
            <person name="Guillou S."/>
            <person name="Cros-Aarteil S."/>
            <person name="Calhoun S."/>
            <person name="Haridas S."/>
            <person name="Kuo A."/>
            <person name="Mondo S."/>
            <person name="Pangilinan J."/>
            <person name="Riley R."/>
            <person name="Labutti K."/>
            <person name="Andreopoulos B."/>
            <person name="Lipzen A."/>
            <person name="Chen C."/>
            <person name="Yanf M."/>
            <person name="Daum C."/>
            <person name="Ng V."/>
            <person name="Clum A."/>
            <person name="Ohm R."/>
            <person name="Martin F."/>
            <person name="Silar P."/>
            <person name="Natvig D."/>
            <person name="Lalanne C."/>
            <person name="Gautier V."/>
            <person name="Ament-Velasquez S.L."/>
            <person name="Kruys A."/>
            <person name="Hutchinson M.I."/>
            <person name="Powell A.J."/>
            <person name="Barry K."/>
            <person name="Miller A.N."/>
            <person name="Grigoriev I.V."/>
            <person name="Debuchy R."/>
            <person name="Gladieux P."/>
            <person name="Thoren M.H."/>
            <person name="Johannesson H."/>
        </authorList>
    </citation>
    <scope>NUCLEOTIDE SEQUENCE</scope>
    <source>
        <strain evidence="1">CBS 892.96</strain>
    </source>
</reference>
<accession>A0AAN6W187</accession>
<sequence length="189" mass="21219">MYRYNGGSLTLKEDRRTDNSIISVAIPTNNSSPCNEGHLQDLSLNCVFLDLLSNFVESGTVEVPPFTLRTLDRVTLQVWQILPLELYRQHDEGLVKESEGNATDITKRLGFQLLRDDPESRLVLYLHAAADVELLMATYRVAGTIPLLGPLAPFPRLLAFFSNFIVSKWPSKDNIAAFVSQCEEMSDDD</sequence>
<comment type="caution">
    <text evidence="1">The sequence shown here is derived from an EMBL/GenBank/DDBJ whole genome shotgun (WGS) entry which is preliminary data.</text>
</comment>
<gene>
    <name evidence="1" type="ORF">QBC36DRAFT_360959</name>
</gene>
<proteinExistence type="predicted"/>
<name>A0AAN6W187_9PEZI</name>
<reference evidence="1" key="1">
    <citation type="journal article" date="2023" name="Mol. Phylogenet. Evol.">
        <title>Genome-scale phylogeny and comparative genomics of the fungal order Sordariales.</title>
        <authorList>
            <person name="Hensen N."/>
            <person name="Bonometti L."/>
            <person name="Westerberg I."/>
            <person name="Brannstrom I.O."/>
            <person name="Guillou S."/>
            <person name="Cros-Aarteil S."/>
            <person name="Calhoun S."/>
            <person name="Haridas S."/>
            <person name="Kuo A."/>
            <person name="Mondo S."/>
            <person name="Pangilinan J."/>
            <person name="Riley R."/>
            <person name="LaButti K."/>
            <person name="Andreopoulos B."/>
            <person name="Lipzen A."/>
            <person name="Chen C."/>
            <person name="Yan M."/>
            <person name="Daum C."/>
            <person name="Ng V."/>
            <person name="Clum A."/>
            <person name="Steindorff A."/>
            <person name="Ohm R.A."/>
            <person name="Martin F."/>
            <person name="Silar P."/>
            <person name="Natvig D.O."/>
            <person name="Lalanne C."/>
            <person name="Gautier V."/>
            <person name="Ament-Velasquez S.L."/>
            <person name="Kruys A."/>
            <person name="Hutchinson M.I."/>
            <person name="Powell A.J."/>
            <person name="Barry K."/>
            <person name="Miller A.N."/>
            <person name="Grigoriev I.V."/>
            <person name="Debuchy R."/>
            <person name="Gladieux P."/>
            <person name="Hiltunen Thoren M."/>
            <person name="Johannesson H."/>
        </authorList>
    </citation>
    <scope>NUCLEOTIDE SEQUENCE</scope>
    <source>
        <strain evidence="1">CBS 892.96</strain>
    </source>
</reference>
<organism evidence="1 2">
    <name type="scientific">Triangularia setosa</name>
    <dbReference type="NCBI Taxonomy" id="2587417"/>
    <lineage>
        <taxon>Eukaryota</taxon>
        <taxon>Fungi</taxon>
        <taxon>Dikarya</taxon>
        <taxon>Ascomycota</taxon>
        <taxon>Pezizomycotina</taxon>
        <taxon>Sordariomycetes</taxon>
        <taxon>Sordariomycetidae</taxon>
        <taxon>Sordariales</taxon>
        <taxon>Podosporaceae</taxon>
        <taxon>Triangularia</taxon>
    </lineage>
</organism>
<evidence type="ECO:0000313" key="1">
    <source>
        <dbReference type="EMBL" id="KAK4173038.1"/>
    </source>
</evidence>
<dbReference type="Proteomes" id="UP001302321">
    <property type="component" value="Unassembled WGS sequence"/>
</dbReference>
<evidence type="ECO:0000313" key="2">
    <source>
        <dbReference type="Proteomes" id="UP001302321"/>
    </source>
</evidence>
<dbReference type="AlphaFoldDB" id="A0AAN6W187"/>
<protein>
    <submittedName>
        <fullName evidence="1">Uncharacterized protein</fullName>
    </submittedName>
</protein>
<keyword evidence="2" id="KW-1185">Reference proteome</keyword>
<dbReference type="EMBL" id="MU866373">
    <property type="protein sequence ID" value="KAK4173038.1"/>
    <property type="molecule type" value="Genomic_DNA"/>
</dbReference>